<evidence type="ECO:0000259" key="11">
    <source>
        <dbReference type="Pfam" id="PF04560"/>
    </source>
</evidence>
<evidence type="ECO:0000256" key="2">
    <source>
        <dbReference type="ARBA" id="ARBA00022478"/>
    </source>
</evidence>
<dbReference type="InterPro" id="IPR007646">
    <property type="entry name" value="RNA_pol_Rpb2_4"/>
</dbReference>
<dbReference type="Pfam" id="PF04565">
    <property type="entry name" value="RNA_pol_Rpb2_3"/>
    <property type="match status" value="1"/>
</dbReference>
<feature type="domain" description="RNA polymerase Rpb2" evidence="13">
    <location>
        <begin position="514"/>
        <end position="576"/>
    </location>
</feature>
<evidence type="ECO:0000259" key="12">
    <source>
        <dbReference type="Pfam" id="PF04563"/>
    </source>
</evidence>
<reference evidence="16" key="1">
    <citation type="submission" date="2011-03" db="EMBL/GenBank/DDBJ databases">
        <title>The genome sequence of Vavraia culicis strain floridensis.</title>
        <authorList>
            <consortium name="The Broad Institute Genome Sequencing Platform"/>
            <person name="Cuomo C."/>
            <person name="Becnel J."/>
            <person name="Sanscrainte N."/>
            <person name="Young S.K."/>
            <person name="Zeng Q."/>
            <person name="Gargeya S."/>
            <person name="Fitzgerald M."/>
            <person name="Haas B."/>
            <person name="Abouelleil A."/>
            <person name="Alvarado L."/>
            <person name="Arachchi H.M."/>
            <person name="Berlin A."/>
            <person name="Chapman S.B."/>
            <person name="Gearin G."/>
            <person name="Goldberg J."/>
            <person name="Griggs A."/>
            <person name="Gujja S."/>
            <person name="Hansen M."/>
            <person name="Heiman D."/>
            <person name="Howarth C."/>
            <person name="Larimer J."/>
            <person name="Lui A."/>
            <person name="MacDonald P.J.P."/>
            <person name="McCowen C."/>
            <person name="Montmayeur A."/>
            <person name="Murphy C."/>
            <person name="Neiman D."/>
            <person name="Pearson M."/>
            <person name="Priest M."/>
            <person name="Roberts A."/>
            <person name="Saif S."/>
            <person name="Shea T."/>
            <person name="Sisk P."/>
            <person name="Stolte C."/>
            <person name="Sykes S."/>
            <person name="Wortman J."/>
            <person name="Nusbaum C."/>
            <person name="Birren B."/>
        </authorList>
    </citation>
    <scope>NUCLEOTIDE SEQUENCE [LARGE SCALE GENOMIC DNA]</scope>
    <source>
        <strain evidence="16">floridensis</strain>
    </source>
</reference>
<dbReference type="InterPro" id="IPR007644">
    <property type="entry name" value="RNA_pol_bsu_protrusion"/>
</dbReference>
<feature type="compositionally biased region" description="Polar residues" evidence="9">
    <location>
        <begin position="230"/>
        <end position="255"/>
    </location>
</feature>
<dbReference type="InterPro" id="IPR007645">
    <property type="entry name" value="RNA_pol_Rpb2_3"/>
</dbReference>
<feature type="domain" description="RNA polymerase beta subunit protrusion" evidence="12">
    <location>
        <begin position="12"/>
        <end position="127"/>
    </location>
</feature>
<dbReference type="GO" id="GO:0003899">
    <property type="term" value="F:DNA-directed RNA polymerase activity"/>
    <property type="evidence" value="ECO:0007669"/>
    <property type="project" value="UniProtKB-EC"/>
</dbReference>
<dbReference type="InterPro" id="IPR007641">
    <property type="entry name" value="RNA_pol_Rpb2_7"/>
</dbReference>
<protein>
    <recommendedName>
        <fullName evidence="8">DNA-directed RNA polymerase subunit beta</fullName>
        <ecNumber evidence="8">2.7.7.6</ecNumber>
    </recommendedName>
</protein>
<accession>L2GS28</accession>
<dbReference type="Proteomes" id="UP000011081">
    <property type="component" value="Unassembled WGS sequence"/>
</dbReference>
<dbReference type="SUPFAM" id="SSF64484">
    <property type="entry name" value="beta and beta-prime subunits of DNA dependent RNA-polymerase"/>
    <property type="match status" value="3"/>
</dbReference>
<dbReference type="Gene3D" id="3.90.1100.10">
    <property type="match status" value="2"/>
</dbReference>
<dbReference type="Pfam" id="PF04563">
    <property type="entry name" value="RNA_pol_Rpb2_1"/>
    <property type="match status" value="2"/>
</dbReference>
<feature type="domain" description="DNA-directed RNA polymerase subunit 2 hybrid-binding" evidence="10">
    <location>
        <begin position="799"/>
        <end position="909"/>
    </location>
</feature>
<keyword evidence="16" id="KW-1185">Reference proteome</keyword>
<dbReference type="OMA" id="LAYCSWC"/>
<feature type="region of interest" description="Disordered" evidence="9">
    <location>
        <begin position="226"/>
        <end position="255"/>
    </location>
</feature>
<dbReference type="InterPro" id="IPR007120">
    <property type="entry name" value="DNA-dir_RNAP_su2_dom"/>
</dbReference>
<comment type="similarity">
    <text evidence="1 7">Belongs to the RNA polymerase beta chain family.</text>
</comment>
<dbReference type="Gene3D" id="3.90.1800.10">
    <property type="entry name" value="RNA polymerase alpha subunit dimerisation domain"/>
    <property type="match status" value="1"/>
</dbReference>
<dbReference type="GO" id="GO:0000428">
    <property type="term" value="C:DNA-directed RNA polymerase complex"/>
    <property type="evidence" value="ECO:0007669"/>
    <property type="project" value="UniProtKB-KW"/>
</dbReference>
<feature type="domain" description="RNA polymerase beta subunit protrusion" evidence="12">
    <location>
        <begin position="277"/>
        <end position="476"/>
    </location>
</feature>
<dbReference type="GO" id="GO:0032549">
    <property type="term" value="F:ribonucleoside binding"/>
    <property type="evidence" value="ECO:0007669"/>
    <property type="project" value="InterPro"/>
</dbReference>
<evidence type="ECO:0000256" key="1">
    <source>
        <dbReference type="ARBA" id="ARBA00006835"/>
    </source>
</evidence>
<evidence type="ECO:0000256" key="5">
    <source>
        <dbReference type="ARBA" id="ARBA00022833"/>
    </source>
</evidence>
<dbReference type="InParanoid" id="L2GS28"/>
<keyword evidence="2 8" id="KW-0240">DNA-directed RNA polymerase</keyword>
<dbReference type="EC" id="2.7.7.6" evidence="8"/>
<feature type="compositionally biased region" description="Low complexity" evidence="9">
    <location>
        <begin position="717"/>
        <end position="728"/>
    </location>
</feature>
<evidence type="ECO:0000256" key="8">
    <source>
        <dbReference type="RuleBase" id="RU363031"/>
    </source>
</evidence>
<dbReference type="VEuPathDB" id="MicrosporidiaDB:VCUG_02397"/>
<comment type="catalytic activity">
    <reaction evidence="8">
        <text>RNA(n) + a ribonucleoside 5'-triphosphate = RNA(n+1) + diphosphate</text>
        <dbReference type="Rhea" id="RHEA:21248"/>
        <dbReference type="Rhea" id="RHEA-COMP:14527"/>
        <dbReference type="Rhea" id="RHEA-COMP:17342"/>
        <dbReference type="ChEBI" id="CHEBI:33019"/>
        <dbReference type="ChEBI" id="CHEBI:61557"/>
        <dbReference type="ChEBI" id="CHEBI:140395"/>
        <dbReference type="EC" id="2.7.7.6"/>
    </reaction>
</comment>
<evidence type="ECO:0000256" key="3">
    <source>
        <dbReference type="ARBA" id="ARBA00022679"/>
    </source>
</evidence>
<dbReference type="STRING" id="948595.L2GS28"/>
<gene>
    <name evidence="15" type="ORF">VCUG_02397</name>
</gene>
<keyword evidence="5" id="KW-0862">Zinc</keyword>
<dbReference type="PANTHER" id="PTHR20856">
    <property type="entry name" value="DNA-DIRECTED RNA POLYMERASE I SUBUNIT 2"/>
    <property type="match status" value="1"/>
</dbReference>
<dbReference type="CDD" id="cd00653">
    <property type="entry name" value="RNA_pol_B_RPB2"/>
    <property type="match status" value="1"/>
</dbReference>
<feature type="domain" description="RNA polymerase Rpb2" evidence="11">
    <location>
        <begin position="1259"/>
        <end position="1339"/>
    </location>
</feature>
<keyword evidence="4 8" id="KW-0548">Nucleotidyltransferase</keyword>
<feature type="region of interest" description="Disordered" evidence="9">
    <location>
        <begin position="667"/>
        <end position="731"/>
    </location>
</feature>
<dbReference type="InterPro" id="IPR037033">
    <property type="entry name" value="DNA-dir_RNAP_su2_hyb_sf"/>
</dbReference>
<evidence type="ECO:0000259" key="10">
    <source>
        <dbReference type="Pfam" id="PF00562"/>
    </source>
</evidence>
<dbReference type="EMBL" id="GL877463">
    <property type="protein sequence ID" value="ELA46113.1"/>
    <property type="molecule type" value="Genomic_DNA"/>
</dbReference>
<dbReference type="InterPro" id="IPR015712">
    <property type="entry name" value="DNA-dir_RNA_pol_su2"/>
</dbReference>
<dbReference type="GO" id="GO:0003677">
    <property type="term" value="F:DNA binding"/>
    <property type="evidence" value="ECO:0007669"/>
    <property type="project" value="InterPro"/>
</dbReference>
<organism evidence="15 16">
    <name type="scientific">Vavraia culicis (isolate floridensis)</name>
    <name type="common">Microsporidian parasite</name>
    <dbReference type="NCBI Taxonomy" id="948595"/>
    <lineage>
        <taxon>Eukaryota</taxon>
        <taxon>Fungi</taxon>
        <taxon>Fungi incertae sedis</taxon>
        <taxon>Microsporidia</taxon>
        <taxon>Pleistophoridae</taxon>
        <taxon>Vavraia</taxon>
    </lineage>
</organism>
<evidence type="ECO:0000256" key="9">
    <source>
        <dbReference type="SAM" id="MobiDB-lite"/>
    </source>
</evidence>
<evidence type="ECO:0000313" key="16">
    <source>
        <dbReference type="Proteomes" id="UP000011081"/>
    </source>
</evidence>
<dbReference type="InterPro" id="IPR007121">
    <property type="entry name" value="RNA_pol_bsu_CS"/>
</dbReference>
<evidence type="ECO:0000259" key="14">
    <source>
        <dbReference type="Pfam" id="PF04566"/>
    </source>
</evidence>
<dbReference type="OrthoDB" id="10248617at2759"/>
<feature type="compositionally biased region" description="Basic and acidic residues" evidence="9">
    <location>
        <begin position="927"/>
        <end position="1008"/>
    </location>
</feature>
<dbReference type="Pfam" id="PF04560">
    <property type="entry name" value="RNA_pol_Rpb2_7"/>
    <property type="match status" value="1"/>
</dbReference>
<evidence type="ECO:0000256" key="7">
    <source>
        <dbReference type="RuleBase" id="RU000434"/>
    </source>
</evidence>
<evidence type="ECO:0000256" key="6">
    <source>
        <dbReference type="ARBA" id="ARBA00023163"/>
    </source>
</evidence>
<comment type="function">
    <text evidence="8">DNA-dependent RNA polymerase catalyzes the transcription of DNA into RNA using the four ribonucleoside triphosphates as substrates.</text>
</comment>
<evidence type="ECO:0000259" key="13">
    <source>
        <dbReference type="Pfam" id="PF04565"/>
    </source>
</evidence>
<dbReference type="Gene3D" id="2.40.270.10">
    <property type="entry name" value="DNA-directed RNA polymerase, subunit 2, domain 6"/>
    <property type="match status" value="2"/>
</dbReference>
<feature type="region of interest" description="Disordered" evidence="9">
    <location>
        <begin position="927"/>
        <end position="1020"/>
    </location>
</feature>
<name>L2GS28_VAVCU</name>
<feature type="domain" description="RNA polymerase Rpb2" evidence="14">
    <location>
        <begin position="603"/>
        <end position="658"/>
    </location>
</feature>
<feature type="compositionally biased region" description="Basic and acidic residues" evidence="9">
    <location>
        <begin position="672"/>
        <end position="696"/>
    </location>
</feature>
<dbReference type="Pfam" id="PF04566">
    <property type="entry name" value="RNA_pol_Rpb2_4"/>
    <property type="match status" value="1"/>
</dbReference>
<feature type="domain" description="DNA-directed RNA polymerase subunit 2 hybrid-binding" evidence="10">
    <location>
        <begin position="1016"/>
        <end position="1257"/>
    </location>
</feature>
<keyword evidence="3 8" id="KW-0808">Transferase</keyword>
<proteinExistence type="inferred from homology"/>
<dbReference type="Pfam" id="PF00562">
    <property type="entry name" value="RNA_pol_Rpb2_6"/>
    <property type="match status" value="2"/>
</dbReference>
<sequence length="1343" mass="149399">MNLIKSFLKQNGLFRHHLTSYNHFITTDLKSILKVNNTILSDIDPTFYMKMSNIRVNKPNIIDNMIIRDVLPEECRLRDLSYLGDIVVDVEYCVCRKVSVRKDVVIGRMPVMVGSLLCHLGSVGENDEMRWIRESILGHGTCENTESDVMVGKMPGGDIDIAVGGTQAHRMKGCLAIENDASVIDESSIGGEMNEGAACATSFTRDECGMRKDVLAENHEYPADHKAVDRSTNNRTKSGAMKTQPSTRQNADQTCGSLSRDIARMKGLFTIKRPAHPKECPLDEGAYFIIKGVERAILIQEQLSKNRIIVTNNTSTVSSFTSERKSRTTVVHKNGNYFVKNSVFTEDVPLIVLLRNYGVDEHEIVSLGCSLNDLRVDVRTYLKSVCKGRDGFMDEIVLPNVKREVKGFYLLTMARLIEHQGTLRDLDFLGNKRFELSGSLLCLLFEDALKRFNEEIKKGIDKILSKRMRAQEFQPLSLVSLNNTITNTLCRAISTGNWNIGRFRMERSGVSTALSRLSYLNTVNTLTRVVSQFEKTRKIAGPRSLHTSCFGVLCPCDTPEGESCGLVKTLSMLTEITVDVPFDEKVFLVLGVALGNFKNRLLVFLNGCPVGSCNECIAGRIVGMRREGLIDKHVSVSRTGNFVFVSADGGRICRPLLVNPYRDASTGNGADHSLDRDHEQDYNPDDDRNLNEDVHRTKNCGGATSSISMSDRHHGHGTSASGANASSTSDEDHNAAFKRFLRRTVYNEYMSICDLVHKGVIEYLDINEQCNTLISLRHRYSTSHTHYELHPVTMLSYSATTIPFPEHNQSPRNTYQCAMGKQSMGIACFNYKQRFDNVLFINYYVQRPVTYGDYVPEVLSGQNVMVAVMSLSGYDIEDAIVLNKSSLDRGMARVTVYKSYSVGIGRYGDGSSDVILPFKDEDLGVGGKRSDEIKGGADEMRGGADEMRGGADEMRRGTDEIKGGADEMRGGADEMRRGADEMLRKGSKQCHENRHGSHNEHIRNDSGKKHSHNSVSSANTSITMNDGIRCVGEIVKNDILINKYSPKGAFNGLFHKKLAIVDRVVVTDTLIKIKVRETRTPVVGDKFSSRHGQKGVVGRIMRAVDLPFNERGIVPDLIMNPHGFPSRMTVGKIKEVVAGKVGVLLGRRMECSAYSFNECDYGGECGNDGSDKYFTCNDRAALKTIEDYCTVLKSLGYSYSGKETFYSGTTGKPIPTHIFFGPVYYQRLKHMVEDKIHARNIGKRTVLTRQPTEGRSRDGGLRVGEMERDCLVGHGAAEMLRDRLLFSSDVVDVGVCDRCCVIRDKGGACCGRVVDVKVPYGCKLLFVELMAMGIYPRIKVGKY</sequence>
<keyword evidence="6 8" id="KW-0804">Transcription</keyword>
<dbReference type="HOGENOM" id="CLU_000524_5_1_1"/>
<dbReference type="GeneID" id="19880259"/>
<dbReference type="GO" id="GO:0006351">
    <property type="term" value="P:DNA-templated transcription"/>
    <property type="evidence" value="ECO:0007669"/>
    <property type="project" value="InterPro"/>
</dbReference>
<evidence type="ECO:0000256" key="4">
    <source>
        <dbReference type="ARBA" id="ARBA00022695"/>
    </source>
</evidence>
<evidence type="ECO:0000313" key="15">
    <source>
        <dbReference type="EMBL" id="ELA46113.1"/>
    </source>
</evidence>
<dbReference type="RefSeq" id="XP_008075405.1">
    <property type="nucleotide sequence ID" value="XM_008077214.1"/>
</dbReference>
<dbReference type="PROSITE" id="PS01166">
    <property type="entry name" value="RNA_POL_BETA"/>
    <property type="match status" value="1"/>
</dbReference>